<dbReference type="Proteomes" id="UP000664144">
    <property type="component" value="Unassembled WGS sequence"/>
</dbReference>
<dbReference type="EMBL" id="JAFLQZ010000021">
    <property type="protein sequence ID" value="MBO0360671.1"/>
    <property type="molecule type" value="Genomic_DNA"/>
</dbReference>
<comment type="caution">
    <text evidence="2">The sequence shown here is derived from an EMBL/GenBank/DDBJ whole genome shotgun (WGS) entry which is preliminary data.</text>
</comment>
<organism evidence="2 3">
    <name type="scientific">Hymenobacter telluris</name>
    <dbReference type="NCBI Taxonomy" id="2816474"/>
    <lineage>
        <taxon>Bacteria</taxon>
        <taxon>Pseudomonadati</taxon>
        <taxon>Bacteroidota</taxon>
        <taxon>Cytophagia</taxon>
        <taxon>Cytophagales</taxon>
        <taxon>Hymenobacteraceae</taxon>
        <taxon>Hymenobacter</taxon>
    </lineage>
</organism>
<evidence type="ECO:0000256" key="1">
    <source>
        <dbReference type="SAM" id="MobiDB-lite"/>
    </source>
</evidence>
<gene>
    <name evidence="2" type="ORF">J0X19_22110</name>
</gene>
<feature type="compositionally biased region" description="Low complexity" evidence="1">
    <location>
        <begin position="1"/>
        <end position="23"/>
    </location>
</feature>
<keyword evidence="3" id="KW-1185">Reference proteome</keyword>
<protein>
    <submittedName>
        <fullName evidence="2">Uncharacterized protein</fullName>
    </submittedName>
</protein>
<evidence type="ECO:0000313" key="2">
    <source>
        <dbReference type="EMBL" id="MBO0360671.1"/>
    </source>
</evidence>
<dbReference type="AlphaFoldDB" id="A0A939JCY1"/>
<proteinExistence type="predicted"/>
<reference evidence="2" key="1">
    <citation type="submission" date="2021-03" db="EMBL/GenBank/DDBJ databases">
        <authorList>
            <person name="Kim M.K."/>
        </authorList>
    </citation>
    <scope>NUCLEOTIDE SEQUENCE</scope>
    <source>
        <strain evidence="2">BT186</strain>
    </source>
</reference>
<accession>A0A939JCY1</accession>
<name>A0A939JCY1_9BACT</name>
<feature type="region of interest" description="Disordered" evidence="1">
    <location>
        <begin position="1"/>
        <end position="28"/>
    </location>
</feature>
<evidence type="ECO:0000313" key="3">
    <source>
        <dbReference type="Proteomes" id="UP000664144"/>
    </source>
</evidence>
<sequence length="124" mass="13101">MAKQNAATTPATTPTPAATAAPANETPEQKIARLEAEIAAKDTIIVGQAEQLQAAEAGAAEGRPVVTHDSKHYRVLAKQFDYKGVTIKGTELKEQADVIKYLVESESGVLQLITKEEASAEAQA</sequence>
<dbReference type="RefSeq" id="WP_206986586.1">
    <property type="nucleotide sequence ID" value="NZ_JAFLQZ010000021.1"/>
</dbReference>